<evidence type="ECO:0000313" key="3">
    <source>
        <dbReference type="EMBL" id="SFS50956.1"/>
    </source>
</evidence>
<protein>
    <recommendedName>
        <fullName evidence="5">Secreted protein</fullName>
    </recommendedName>
</protein>
<feature type="chain" id="PRO_5011699811" description="Secreted protein" evidence="2">
    <location>
        <begin position="29"/>
        <end position="88"/>
    </location>
</feature>
<feature type="signal peptide" evidence="2">
    <location>
        <begin position="1"/>
        <end position="28"/>
    </location>
</feature>
<dbReference type="AlphaFoldDB" id="A0A1I6QEQ9"/>
<feature type="region of interest" description="Disordered" evidence="1">
    <location>
        <begin position="64"/>
        <end position="88"/>
    </location>
</feature>
<reference evidence="4" key="1">
    <citation type="submission" date="2016-10" db="EMBL/GenBank/DDBJ databases">
        <authorList>
            <person name="Varghese N."/>
            <person name="Submissions S."/>
        </authorList>
    </citation>
    <scope>NUCLEOTIDE SEQUENCE [LARGE SCALE GENOMIC DNA]</scope>
    <source>
        <strain evidence="4">DSM 44771</strain>
    </source>
</reference>
<keyword evidence="4" id="KW-1185">Reference proteome</keyword>
<evidence type="ECO:0000313" key="4">
    <source>
        <dbReference type="Proteomes" id="UP000198852"/>
    </source>
</evidence>
<dbReference type="Proteomes" id="UP000198852">
    <property type="component" value="Unassembled WGS sequence"/>
</dbReference>
<sequence length="88" mass="8641">MRTTISTITAAAGVAAALLVGTAGAASAAGQPLTELDAQLPVGALAQLYDIPLELWGLAASDTADSADVSDGDPIIDLPKPAEEQPAG</sequence>
<dbReference type="RefSeq" id="WP_093414762.1">
    <property type="nucleotide sequence ID" value="NZ_FOZX01000002.1"/>
</dbReference>
<evidence type="ECO:0000256" key="1">
    <source>
        <dbReference type="SAM" id="MobiDB-lite"/>
    </source>
</evidence>
<name>A0A1I6QEQ9_9PSEU</name>
<evidence type="ECO:0008006" key="5">
    <source>
        <dbReference type="Google" id="ProtNLM"/>
    </source>
</evidence>
<accession>A0A1I6QEQ9</accession>
<evidence type="ECO:0000256" key="2">
    <source>
        <dbReference type="SAM" id="SignalP"/>
    </source>
</evidence>
<organism evidence="3 4">
    <name type="scientific">Saccharopolyspora flava</name>
    <dbReference type="NCBI Taxonomy" id="95161"/>
    <lineage>
        <taxon>Bacteria</taxon>
        <taxon>Bacillati</taxon>
        <taxon>Actinomycetota</taxon>
        <taxon>Actinomycetes</taxon>
        <taxon>Pseudonocardiales</taxon>
        <taxon>Pseudonocardiaceae</taxon>
        <taxon>Saccharopolyspora</taxon>
    </lineage>
</organism>
<gene>
    <name evidence="3" type="ORF">SAMN05660874_01390</name>
</gene>
<proteinExistence type="predicted"/>
<dbReference type="EMBL" id="FOZX01000002">
    <property type="protein sequence ID" value="SFS50956.1"/>
    <property type="molecule type" value="Genomic_DNA"/>
</dbReference>
<keyword evidence="2" id="KW-0732">Signal</keyword>